<dbReference type="Proteomes" id="UP001299970">
    <property type="component" value="Unassembled WGS sequence"/>
</dbReference>
<name>A0ABS9TKH4_9PSEU</name>
<dbReference type="PANTHER" id="PTHR43736">
    <property type="entry name" value="ADP-RIBOSE PYROPHOSPHATASE"/>
    <property type="match status" value="1"/>
</dbReference>
<dbReference type="Pfam" id="PF00293">
    <property type="entry name" value="NUDIX"/>
    <property type="match status" value="1"/>
</dbReference>
<dbReference type="EMBL" id="JAKXMK010000023">
    <property type="protein sequence ID" value="MCH6169042.1"/>
    <property type="molecule type" value="Genomic_DNA"/>
</dbReference>
<dbReference type="CDD" id="cd03674">
    <property type="entry name" value="NUDIX_Hydrolase"/>
    <property type="match status" value="1"/>
</dbReference>
<evidence type="ECO:0000313" key="3">
    <source>
        <dbReference type="EMBL" id="MCH6169042.1"/>
    </source>
</evidence>
<sequence>MVAAATAAAELRAWAPAQEGQRALQHALLAFLAARPDDACSRACVPGHLTASALVLDAGGERTLLTLHPRVGRWLQLGGHCEDGDASLRDAALREATEESGIEGLRIDQAPLHVNVHPVTCSLGVPTHHLDVRYLVRAPAGAVARISAESDDLRWWPIDALPDDADTVATMVALARERHASVG</sequence>
<keyword evidence="4" id="KW-1185">Reference proteome</keyword>
<dbReference type="PROSITE" id="PS51462">
    <property type="entry name" value="NUDIX"/>
    <property type="match status" value="1"/>
</dbReference>
<feature type="domain" description="Nudix hydrolase" evidence="2">
    <location>
        <begin position="46"/>
        <end position="180"/>
    </location>
</feature>
<dbReference type="Gene3D" id="3.90.79.10">
    <property type="entry name" value="Nucleoside Triphosphate Pyrophosphohydrolase"/>
    <property type="match status" value="1"/>
</dbReference>
<proteinExistence type="inferred from homology"/>
<accession>A0ABS9TKH4</accession>
<evidence type="ECO:0000256" key="1">
    <source>
        <dbReference type="ARBA" id="ARBA00005582"/>
    </source>
</evidence>
<organism evidence="3 4">
    <name type="scientific">Pseudonocardia alaniniphila</name>
    <dbReference type="NCBI Taxonomy" id="75291"/>
    <lineage>
        <taxon>Bacteria</taxon>
        <taxon>Bacillati</taxon>
        <taxon>Actinomycetota</taxon>
        <taxon>Actinomycetes</taxon>
        <taxon>Pseudonocardiales</taxon>
        <taxon>Pseudonocardiaceae</taxon>
        <taxon>Pseudonocardia</taxon>
    </lineage>
</organism>
<dbReference type="GO" id="GO:0016787">
    <property type="term" value="F:hydrolase activity"/>
    <property type="evidence" value="ECO:0007669"/>
    <property type="project" value="UniProtKB-KW"/>
</dbReference>
<dbReference type="InterPro" id="IPR015797">
    <property type="entry name" value="NUDIX_hydrolase-like_dom_sf"/>
</dbReference>
<dbReference type="InterPro" id="IPR000086">
    <property type="entry name" value="NUDIX_hydrolase_dom"/>
</dbReference>
<evidence type="ECO:0000313" key="4">
    <source>
        <dbReference type="Proteomes" id="UP001299970"/>
    </source>
</evidence>
<evidence type="ECO:0000259" key="2">
    <source>
        <dbReference type="PROSITE" id="PS51462"/>
    </source>
</evidence>
<comment type="caution">
    <text evidence="3">The sequence shown here is derived from an EMBL/GenBank/DDBJ whole genome shotgun (WGS) entry which is preliminary data.</text>
</comment>
<dbReference type="RefSeq" id="WP_241039682.1">
    <property type="nucleotide sequence ID" value="NZ_BAAAJF010000040.1"/>
</dbReference>
<dbReference type="PANTHER" id="PTHR43736:SF1">
    <property type="entry name" value="DIHYDRONEOPTERIN TRIPHOSPHATE DIPHOSPHATASE"/>
    <property type="match status" value="1"/>
</dbReference>
<gene>
    <name evidence="3" type="ORF">MMF94_25390</name>
</gene>
<protein>
    <submittedName>
        <fullName evidence="3">NUDIX hydrolase</fullName>
    </submittedName>
</protein>
<dbReference type="SUPFAM" id="SSF55811">
    <property type="entry name" value="Nudix"/>
    <property type="match status" value="1"/>
</dbReference>
<comment type="similarity">
    <text evidence="1">Belongs to the Nudix hydrolase family.</text>
</comment>
<reference evidence="3 4" key="1">
    <citation type="submission" date="2022-03" db="EMBL/GenBank/DDBJ databases">
        <title>Pseudonocardia alaer sp. nov., a novel actinomycete isolated from reed forest soil.</title>
        <authorList>
            <person name="Wang L."/>
        </authorList>
    </citation>
    <scope>NUCLEOTIDE SEQUENCE [LARGE SCALE GENOMIC DNA]</scope>
    <source>
        <strain evidence="3 4">Y-16303</strain>
    </source>
</reference>
<keyword evidence="3" id="KW-0378">Hydrolase</keyword>